<dbReference type="PROSITE" id="PS50011">
    <property type="entry name" value="PROTEIN_KINASE_DOM"/>
    <property type="match status" value="1"/>
</dbReference>
<dbReference type="InterPro" id="IPR001245">
    <property type="entry name" value="Ser-Thr/Tyr_kinase_cat_dom"/>
</dbReference>
<dbReference type="GO" id="GO:0005524">
    <property type="term" value="F:ATP binding"/>
    <property type="evidence" value="ECO:0007669"/>
    <property type="project" value="InterPro"/>
</dbReference>
<evidence type="ECO:0000313" key="4">
    <source>
        <dbReference type="Proteomes" id="UP000736335"/>
    </source>
</evidence>
<evidence type="ECO:0000313" key="3">
    <source>
        <dbReference type="EMBL" id="KAF9778755.1"/>
    </source>
</evidence>
<dbReference type="AlphaFoldDB" id="A0A9P6L1R7"/>
<dbReference type="Gene3D" id="1.10.510.10">
    <property type="entry name" value="Transferase(Phosphotransferase) domain 1"/>
    <property type="match status" value="1"/>
</dbReference>
<feature type="region of interest" description="Disordered" evidence="1">
    <location>
        <begin position="1"/>
        <end position="35"/>
    </location>
</feature>
<dbReference type="OrthoDB" id="346907at2759"/>
<keyword evidence="4" id="KW-1185">Reference proteome</keyword>
<feature type="domain" description="Protein kinase" evidence="2">
    <location>
        <begin position="76"/>
        <end position="342"/>
    </location>
</feature>
<feature type="region of interest" description="Disordered" evidence="1">
    <location>
        <begin position="48"/>
        <end position="71"/>
    </location>
</feature>
<reference evidence="3" key="2">
    <citation type="submission" date="2020-11" db="EMBL/GenBank/DDBJ databases">
        <authorList>
            <consortium name="DOE Joint Genome Institute"/>
            <person name="Kuo A."/>
            <person name="Miyauchi S."/>
            <person name="Kiss E."/>
            <person name="Drula E."/>
            <person name="Kohler A."/>
            <person name="Sanchez-Garcia M."/>
            <person name="Andreopoulos B."/>
            <person name="Barry K.W."/>
            <person name="Bonito G."/>
            <person name="Buee M."/>
            <person name="Carver A."/>
            <person name="Chen C."/>
            <person name="Cichocki N."/>
            <person name="Clum A."/>
            <person name="Culley D."/>
            <person name="Crous P.W."/>
            <person name="Fauchery L."/>
            <person name="Girlanda M."/>
            <person name="Hayes R."/>
            <person name="Keri Z."/>
            <person name="Labutti K."/>
            <person name="Lipzen A."/>
            <person name="Lombard V."/>
            <person name="Magnuson J."/>
            <person name="Maillard F."/>
            <person name="Morin E."/>
            <person name="Murat C."/>
            <person name="Nolan M."/>
            <person name="Ohm R."/>
            <person name="Pangilinan J."/>
            <person name="Pereira M."/>
            <person name="Perotto S."/>
            <person name="Peter M."/>
            <person name="Riley R."/>
            <person name="Sitrit Y."/>
            <person name="Stielow B."/>
            <person name="Szollosi G."/>
            <person name="Zifcakova L."/>
            <person name="Stursova M."/>
            <person name="Spatafora J.W."/>
            <person name="Tedersoo L."/>
            <person name="Vaario L.-M."/>
            <person name="Yamada A."/>
            <person name="Yan M."/>
            <person name="Wang P."/>
            <person name="Xu J."/>
            <person name="Bruns T."/>
            <person name="Baldrian P."/>
            <person name="Vilgalys R."/>
            <person name="Henrissat B."/>
            <person name="Grigoriev I.V."/>
            <person name="Hibbett D."/>
            <person name="Nagy L.G."/>
            <person name="Martin F.M."/>
        </authorList>
    </citation>
    <scope>NUCLEOTIDE SEQUENCE</scope>
    <source>
        <strain evidence="3">UH-Tt-Lm1</strain>
    </source>
</reference>
<evidence type="ECO:0000256" key="1">
    <source>
        <dbReference type="SAM" id="MobiDB-lite"/>
    </source>
</evidence>
<name>A0A9P6L1R7_9AGAM</name>
<comment type="caution">
    <text evidence="3">The sequence shown here is derived from an EMBL/GenBank/DDBJ whole genome shotgun (WGS) entry which is preliminary data.</text>
</comment>
<dbReference type="SUPFAM" id="SSF56112">
    <property type="entry name" value="Protein kinase-like (PK-like)"/>
    <property type="match status" value="1"/>
</dbReference>
<dbReference type="PANTHER" id="PTHR44329">
    <property type="entry name" value="SERINE/THREONINE-PROTEIN KINASE TNNI3K-RELATED"/>
    <property type="match status" value="1"/>
</dbReference>
<organism evidence="3 4">
    <name type="scientific">Thelephora terrestris</name>
    <dbReference type="NCBI Taxonomy" id="56493"/>
    <lineage>
        <taxon>Eukaryota</taxon>
        <taxon>Fungi</taxon>
        <taxon>Dikarya</taxon>
        <taxon>Basidiomycota</taxon>
        <taxon>Agaricomycotina</taxon>
        <taxon>Agaricomycetes</taxon>
        <taxon>Thelephorales</taxon>
        <taxon>Thelephoraceae</taxon>
        <taxon>Thelephora</taxon>
    </lineage>
</organism>
<dbReference type="Proteomes" id="UP000736335">
    <property type="component" value="Unassembled WGS sequence"/>
</dbReference>
<evidence type="ECO:0000259" key="2">
    <source>
        <dbReference type="PROSITE" id="PS50011"/>
    </source>
</evidence>
<reference evidence="3" key="1">
    <citation type="journal article" date="2020" name="Nat. Commun.">
        <title>Large-scale genome sequencing of mycorrhizal fungi provides insights into the early evolution of symbiotic traits.</title>
        <authorList>
            <person name="Miyauchi S."/>
            <person name="Kiss E."/>
            <person name="Kuo A."/>
            <person name="Drula E."/>
            <person name="Kohler A."/>
            <person name="Sanchez-Garcia M."/>
            <person name="Morin E."/>
            <person name="Andreopoulos B."/>
            <person name="Barry K.W."/>
            <person name="Bonito G."/>
            <person name="Buee M."/>
            <person name="Carver A."/>
            <person name="Chen C."/>
            <person name="Cichocki N."/>
            <person name="Clum A."/>
            <person name="Culley D."/>
            <person name="Crous P.W."/>
            <person name="Fauchery L."/>
            <person name="Girlanda M."/>
            <person name="Hayes R.D."/>
            <person name="Keri Z."/>
            <person name="LaButti K."/>
            <person name="Lipzen A."/>
            <person name="Lombard V."/>
            <person name="Magnuson J."/>
            <person name="Maillard F."/>
            <person name="Murat C."/>
            <person name="Nolan M."/>
            <person name="Ohm R.A."/>
            <person name="Pangilinan J."/>
            <person name="Pereira M.F."/>
            <person name="Perotto S."/>
            <person name="Peter M."/>
            <person name="Pfister S."/>
            <person name="Riley R."/>
            <person name="Sitrit Y."/>
            <person name="Stielow J.B."/>
            <person name="Szollosi G."/>
            <person name="Zifcakova L."/>
            <person name="Stursova M."/>
            <person name="Spatafora J.W."/>
            <person name="Tedersoo L."/>
            <person name="Vaario L.M."/>
            <person name="Yamada A."/>
            <person name="Yan M."/>
            <person name="Wang P."/>
            <person name="Xu J."/>
            <person name="Bruns T."/>
            <person name="Baldrian P."/>
            <person name="Vilgalys R."/>
            <person name="Dunand C."/>
            <person name="Henrissat B."/>
            <person name="Grigoriev I.V."/>
            <person name="Hibbett D."/>
            <person name="Nagy L.G."/>
            <person name="Martin F.M."/>
        </authorList>
    </citation>
    <scope>NUCLEOTIDE SEQUENCE</scope>
    <source>
        <strain evidence="3">UH-Tt-Lm1</strain>
    </source>
</reference>
<gene>
    <name evidence="3" type="ORF">BJ322DRAFT_1092454</name>
</gene>
<proteinExistence type="predicted"/>
<keyword evidence="3" id="KW-0418">Kinase</keyword>
<dbReference type="InterPro" id="IPR000719">
    <property type="entry name" value="Prot_kinase_dom"/>
</dbReference>
<dbReference type="Pfam" id="PF07714">
    <property type="entry name" value="PK_Tyr_Ser-Thr"/>
    <property type="match status" value="1"/>
</dbReference>
<accession>A0A9P6L1R7</accession>
<dbReference type="EMBL" id="WIUZ02000022">
    <property type="protein sequence ID" value="KAF9778755.1"/>
    <property type="molecule type" value="Genomic_DNA"/>
</dbReference>
<dbReference type="GO" id="GO:0004674">
    <property type="term" value="F:protein serine/threonine kinase activity"/>
    <property type="evidence" value="ECO:0007669"/>
    <property type="project" value="TreeGrafter"/>
</dbReference>
<sequence length="346" mass="38453">MCPVVHPTPGFSGNHGVHPPHRKGAEGIPSREGANYDSTSVVVLPGHNELRTSEPETPEEADPLRPVKRLNGEVTRQRRNPYAGGERTQVWIGLWTKGGGEKVCLKTLRTTESSNELRRKRLEAELPRWAELRHPHVLPLYGMVTDIGAHLFMVTPWREDGNLLLYVKNNPRLDKNSLLRGSACGLSYLHSRGIVHGSVKCNNVLVSQEGEPQICDFGIAGIMTAEKDDSGSVSSKEPSGEVARYAAPELIIHKGSTATTHSDTYSFAMLILECITEAVPFPDIIDDAGVIHARISKRQTPPRPSGQESGNHISDNLWHLMHRCWSIEPHKRPTMEHVHHFFLEIS</sequence>
<keyword evidence="3" id="KW-0808">Transferase</keyword>
<dbReference type="InterPro" id="IPR011009">
    <property type="entry name" value="Kinase-like_dom_sf"/>
</dbReference>
<dbReference type="InterPro" id="IPR051681">
    <property type="entry name" value="Ser/Thr_Kinases-Pseudokinases"/>
</dbReference>
<protein>
    <submittedName>
        <fullName evidence="3">Kinase-like domain-containing protein</fullName>
    </submittedName>
</protein>